<dbReference type="Proteomes" id="UP000246744">
    <property type="component" value="Unassembled WGS sequence"/>
</dbReference>
<accession>A0A317Q5W9</accession>
<organism evidence="3 4">
    <name type="scientific">Mangrovibacter plantisponsor</name>
    <dbReference type="NCBI Taxonomy" id="451513"/>
    <lineage>
        <taxon>Bacteria</taxon>
        <taxon>Pseudomonadati</taxon>
        <taxon>Pseudomonadota</taxon>
        <taxon>Gammaproteobacteria</taxon>
        <taxon>Enterobacterales</taxon>
        <taxon>Enterobacteriaceae</taxon>
        <taxon>Mangrovibacter</taxon>
    </lineage>
</organism>
<feature type="domain" description="Xylose isomerase-like TIM barrel" evidence="2">
    <location>
        <begin position="24"/>
        <end position="261"/>
    </location>
</feature>
<dbReference type="InterPro" id="IPR013022">
    <property type="entry name" value="Xyl_isomerase-like_TIM-brl"/>
</dbReference>
<dbReference type="PANTHER" id="PTHR43489">
    <property type="entry name" value="ISOMERASE"/>
    <property type="match status" value="1"/>
</dbReference>
<evidence type="ECO:0000259" key="2">
    <source>
        <dbReference type="Pfam" id="PF01261"/>
    </source>
</evidence>
<protein>
    <submittedName>
        <fullName evidence="3">Sugar phosphate isomerase/epimerase</fullName>
    </submittedName>
</protein>
<name>A0A317Q5W9_9ENTR</name>
<dbReference type="PANTHER" id="PTHR43489:SF7">
    <property type="entry name" value="3-DEHYDRO-D-GULOSIDE 4-EPIMERASE-RELATED"/>
    <property type="match status" value="1"/>
</dbReference>
<keyword evidence="1 3" id="KW-0413">Isomerase</keyword>
<dbReference type="InterPro" id="IPR036237">
    <property type="entry name" value="Xyl_isomerase-like_sf"/>
</dbReference>
<comment type="caution">
    <text evidence="3">The sequence shown here is derived from an EMBL/GenBank/DDBJ whole genome shotgun (WGS) entry which is preliminary data.</text>
</comment>
<reference evidence="3 4" key="1">
    <citation type="submission" date="2018-05" db="EMBL/GenBank/DDBJ databases">
        <title>Genomic Encyclopedia of Type Strains, Phase IV (KMG-IV): sequencing the most valuable type-strain genomes for metagenomic binning, comparative biology and taxonomic classification.</title>
        <authorList>
            <person name="Goeker M."/>
        </authorList>
    </citation>
    <scope>NUCLEOTIDE SEQUENCE [LARGE SCALE GENOMIC DNA]</scope>
    <source>
        <strain evidence="3 4">DSM 19579</strain>
    </source>
</reference>
<dbReference type="GO" id="GO:0016853">
    <property type="term" value="F:isomerase activity"/>
    <property type="evidence" value="ECO:0007669"/>
    <property type="project" value="UniProtKB-KW"/>
</dbReference>
<evidence type="ECO:0000313" key="4">
    <source>
        <dbReference type="Proteomes" id="UP000246744"/>
    </source>
</evidence>
<dbReference type="RefSeq" id="WP_110024862.1">
    <property type="nucleotide sequence ID" value="NZ_QGTS01000002.1"/>
</dbReference>
<dbReference type="SUPFAM" id="SSF51658">
    <property type="entry name" value="Xylose isomerase-like"/>
    <property type="match status" value="1"/>
</dbReference>
<sequence>MRLSVSNLAWDPEQDQIVAGLLSKSNINAIDIAPGKYFPSPLSASDKDILSVKSWWDAHDIRIIGMQSLLFGTQGLNVFGNSSNRKDLLNHLNRICHIGNLLGATRLVFGSPKNRDRSGFSDSEAMFKAIDFFTQLGRIAESHNVIICLEPNPSYYGCNFMTNTDDTAKVVEEVSLNSIKMQFDTGAIGINSESVEYICKRYKHLIGHIHISDKDLTPIGDGKNRHIEYANMINRYFPNFIATIEMIKSIHEPPLEALSRAILFTKNVYQ</sequence>
<evidence type="ECO:0000313" key="3">
    <source>
        <dbReference type="EMBL" id="PWW11557.1"/>
    </source>
</evidence>
<dbReference type="EMBL" id="QGTS01000002">
    <property type="protein sequence ID" value="PWW11557.1"/>
    <property type="molecule type" value="Genomic_DNA"/>
</dbReference>
<evidence type="ECO:0000256" key="1">
    <source>
        <dbReference type="ARBA" id="ARBA00023235"/>
    </source>
</evidence>
<keyword evidence="4" id="KW-1185">Reference proteome</keyword>
<dbReference type="AlphaFoldDB" id="A0A317Q5W9"/>
<proteinExistence type="predicted"/>
<dbReference type="OrthoDB" id="9801426at2"/>
<dbReference type="Pfam" id="PF01261">
    <property type="entry name" value="AP_endonuc_2"/>
    <property type="match status" value="1"/>
</dbReference>
<dbReference type="InterPro" id="IPR050417">
    <property type="entry name" value="Sugar_Epim/Isomerase"/>
</dbReference>
<dbReference type="Gene3D" id="3.20.20.150">
    <property type="entry name" value="Divalent-metal-dependent TIM barrel enzymes"/>
    <property type="match status" value="1"/>
</dbReference>
<gene>
    <name evidence="3" type="ORF">DES37_102163</name>
</gene>